<accession>A0A1G4K443</accession>
<dbReference type="EMBL" id="LT598461">
    <property type="protein sequence ID" value="SCU98460.1"/>
    <property type="molecule type" value="Genomic_DNA"/>
</dbReference>
<proteinExistence type="predicted"/>
<dbReference type="GO" id="GO:0031083">
    <property type="term" value="C:BLOC-1 complex"/>
    <property type="evidence" value="ECO:0007669"/>
    <property type="project" value="EnsemblFungi"/>
</dbReference>
<organism evidence="1 2">
    <name type="scientific">Lachancea dasiensis</name>
    <dbReference type="NCBI Taxonomy" id="1072105"/>
    <lineage>
        <taxon>Eukaryota</taxon>
        <taxon>Fungi</taxon>
        <taxon>Dikarya</taxon>
        <taxon>Ascomycota</taxon>
        <taxon>Saccharomycotina</taxon>
        <taxon>Saccharomycetes</taxon>
        <taxon>Saccharomycetales</taxon>
        <taxon>Saccharomycetaceae</taxon>
        <taxon>Lachancea</taxon>
    </lineage>
</organism>
<gene>
    <name evidence="1" type="ORF">LADA_0H13168G</name>
</gene>
<dbReference type="AlphaFoldDB" id="A0A1G4K443"/>
<evidence type="ECO:0000313" key="2">
    <source>
        <dbReference type="Proteomes" id="UP000190274"/>
    </source>
</evidence>
<name>A0A1G4K443_9SACH</name>
<dbReference type="GO" id="GO:0005768">
    <property type="term" value="C:endosome"/>
    <property type="evidence" value="ECO:0007669"/>
    <property type="project" value="EnsemblFungi"/>
</dbReference>
<keyword evidence="2" id="KW-1185">Reference proteome</keyword>
<dbReference type="STRING" id="1266660.A0A1G4K443"/>
<evidence type="ECO:0000313" key="1">
    <source>
        <dbReference type="EMBL" id="SCU98460.1"/>
    </source>
</evidence>
<protein>
    <submittedName>
        <fullName evidence="1">LADA_0H13168g1_1</fullName>
    </submittedName>
</protein>
<dbReference type="GO" id="GO:0007032">
    <property type="term" value="P:endosome organization"/>
    <property type="evidence" value="ECO:0007669"/>
    <property type="project" value="EnsemblFungi"/>
</dbReference>
<dbReference type="OrthoDB" id="20018at2759"/>
<dbReference type="Proteomes" id="UP000190274">
    <property type="component" value="Chromosome H"/>
</dbReference>
<dbReference type="GO" id="GO:0032880">
    <property type="term" value="P:regulation of protein localization"/>
    <property type="evidence" value="ECO:0007669"/>
    <property type="project" value="EnsemblFungi"/>
</dbReference>
<sequence>MSKASLEAQLETEIAKIIKAHSDTAVSEAQKEIESNYAYINDKQLKKLIGLHDDVLQHKCGVPLQKLYDKYSQFNLQHGNLQNWAELIDRDLRVLEATIERVWDNRREDGFD</sequence>
<reference evidence="1 2" key="1">
    <citation type="submission" date="2016-03" db="EMBL/GenBank/DDBJ databases">
        <authorList>
            <person name="Devillers H."/>
        </authorList>
    </citation>
    <scope>NUCLEOTIDE SEQUENCE [LARGE SCALE GENOMIC DNA]</scope>
    <source>
        <strain evidence="1">CBS 10888</strain>
    </source>
</reference>